<accession>A0A087CT87</accession>
<evidence type="ECO:0000313" key="1">
    <source>
        <dbReference type="EMBL" id="KFI86487.1"/>
    </source>
</evidence>
<evidence type="ECO:0000313" key="2">
    <source>
        <dbReference type="Proteomes" id="UP000029040"/>
    </source>
</evidence>
<comment type="caution">
    <text evidence="1">The sequence shown here is derived from an EMBL/GenBank/DDBJ whole genome shotgun (WGS) entry which is preliminary data.</text>
</comment>
<dbReference type="AlphaFoldDB" id="A0A087CT87"/>
<gene>
    <name evidence="1" type="ORF">BSAE_1598</name>
</gene>
<dbReference type="Proteomes" id="UP000029040">
    <property type="component" value="Unassembled WGS sequence"/>
</dbReference>
<name>A0A087CT87_9BIFI</name>
<reference evidence="1 2" key="1">
    <citation type="submission" date="2014-03" db="EMBL/GenBank/DDBJ databases">
        <title>Genomics of Bifidobacteria.</title>
        <authorList>
            <person name="Ventura M."/>
            <person name="Milani C."/>
            <person name="Lugli G.A."/>
        </authorList>
    </citation>
    <scope>NUCLEOTIDE SEQUENCE [LARGE SCALE GENOMIC DNA]</scope>
    <source>
        <strain evidence="1 2">LMG 14934</strain>
    </source>
</reference>
<protein>
    <submittedName>
        <fullName evidence="1">Uncharacterized protein</fullName>
    </submittedName>
</protein>
<dbReference type="RefSeq" id="WP_193349088.1">
    <property type="nucleotide sequence ID" value="NZ_JDTM01000014.1"/>
</dbReference>
<dbReference type="EMBL" id="JGZM01000006">
    <property type="protein sequence ID" value="KFI86487.1"/>
    <property type="molecule type" value="Genomic_DNA"/>
</dbReference>
<organism evidence="1 2">
    <name type="scientific">Bifidobacterium pullorum subsp. saeculare DSM 6531 = LMG 14934</name>
    <dbReference type="NCBI Taxonomy" id="1437611"/>
    <lineage>
        <taxon>Bacteria</taxon>
        <taxon>Bacillati</taxon>
        <taxon>Actinomycetota</taxon>
        <taxon>Actinomycetes</taxon>
        <taxon>Bifidobacteriales</taxon>
        <taxon>Bifidobacteriaceae</taxon>
        <taxon>Bifidobacterium</taxon>
    </lineage>
</organism>
<proteinExistence type="predicted"/>
<sequence length="48" mass="4987">MAYAEGKALLREWGLPETLRGVGAIALGYAAGPEGAAAPRKDGYVVRI</sequence>